<dbReference type="PANTHER" id="PTHR43537:SF5">
    <property type="entry name" value="UXU OPERON TRANSCRIPTIONAL REGULATOR"/>
    <property type="match status" value="1"/>
</dbReference>
<comment type="caution">
    <text evidence="5">The sequence shown here is derived from an EMBL/GenBank/DDBJ whole genome shotgun (WGS) entry which is preliminary data.</text>
</comment>
<dbReference type="Pfam" id="PF00392">
    <property type="entry name" value="GntR"/>
    <property type="match status" value="1"/>
</dbReference>
<gene>
    <name evidence="5" type="primary">lldR_3</name>
    <name evidence="5" type="ORF">SDC9_24454</name>
</gene>
<dbReference type="CDD" id="cd07377">
    <property type="entry name" value="WHTH_GntR"/>
    <property type="match status" value="1"/>
</dbReference>
<dbReference type="GO" id="GO:0003677">
    <property type="term" value="F:DNA binding"/>
    <property type="evidence" value="ECO:0007669"/>
    <property type="project" value="UniProtKB-KW"/>
</dbReference>
<dbReference type="PRINTS" id="PR00035">
    <property type="entry name" value="HTHGNTR"/>
</dbReference>
<dbReference type="InterPro" id="IPR008920">
    <property type="entry name" value="TF_FadR/GntR_C"/>
</dbReference>
<dbReference type="EMBL" id="VSSQ01000118">
    <property type="protein sequence ID" value="MPL78585.1"/>
    <property type="molecule type" value="Genomic_DNA"/>
</dbReference>
<evidence type="ECO:0000256" key="3">
    <source>
        <dbReference type="ARBA" id="ARBA00023163"/>
    </source>
</evidence>
<keyword evidence="3" id="KW-0804">Transcription</keyword>
<dbReference type="AlphaFoldDB" id="A0A644UHY3"/>
<evidence type="ECO:0000313" key="5">
    <source>
        <dbReference type="EMBL" id="MPL78585.1"/>
    </source>
</evidence>
<dbReference type="InterPro" id="IPR036388">
    <property type="entry name" value="WH-like_DNA-bd_sf"/>
</dbReference>
<evidence type="ECO:0000256" key="2">
    <source>
        <dbReference type="ARBA" id="ARBA00023125"/>
    </source>
</evidence>
<dbReference type="InterPro" id="IPR036390">
    <property type="entry name" value="WH_DNA-bd_sf"/>
</dbReference>
<organism evidence="5">
    <name type="scientific">bioreactor metagenome</name>
    <dbReference type="NCBI Taxonomy" id="1076179"/>
    <lineage>
        <taxon>unclassified sequences</taxon>
        <taxon>metagenomes</taxon>
        <taxon>ecological metagenomes</taxon>
    </lineage>
</organism>
<dbReference type="PANTHER" id="PTHR43537">
    <property type="entry name" value="TRANSCRIPTIONAL REGULATOR, GNTR FAMILY"/>
    <property type="match status" value="1"/>
</dbReference>
<dbReference type="Gene3D" id="1.20.120.530">
    <property type="entry name" value="GntR ligand-binding domain-like"/>
    <property type="match status" value="1"/>
</dbReference>
<dbReference type="Pfam" id="PF07729">
    <property type="entry name" value="FCD"/>
    <property type="match status" value="1"/>
</dbReference>
<dbReference type="PROSITE" id="PS50949">
    <property type="entry name" value="HTH_GNTR"/>
    <property type="match status" value="1"/>
</dbReference>
<keyword evidence="1" id="KW-0805">Transcription regulation</keyword>
<accession>A0A644UHY3</accession>
<dbReference type="Gene3D" id="1.10.10.10">
    <property type="entry name" value="Winged helix-like DNA-binding domain superfamily/Winged helix DNA-binding domain"/>
    <property type="match status" value="1"/>
</dbReference>
<dbReference type="GO" id="GO:0003700">
    <property type="term" value="F:DNA-binding transcription factor activity"/>
    <property type="evidence" value="ECO:0007669"/>
    <property type="project" value="InterPro"/>
</dbReference>
<dbReference type="SUPFAM" id="SSF46785">
    <property type="entry name" value="Winged helix' DNA-binding domain"/>
    <property type="match status" value="1"/>
</dbReference>
<keyword evidence="2" id="KW-0238">DNA-binding</keyword>
<evidence type="ECO:0000259" key="4">
    <source>
        <dbReference type="PROSITE" id="PS50949"/>
    </source>
</evidence>
<dbReference type="SUPFAM" id="SSF48008">
    <property type="entry name" value="GntR ligand-binding domain-like"/>
    <property type="match status" value="1"/>
</dbReference>
<proteinExistence type="predicted"/>
<evidence type="ECO:0000256" key="1">
    <source>
        <dbReference type="ARBA" id="ARBA00023015"/>
    </source>
</evidence>
<feature type="domain" description="HTH gntR-type" evidence="4">
    <location>
        <begin position="2"/>
        <end position="70"/>
    </location>
</feature>
<dbReference type="InterPro" id="IPR000524">
    <property type="entry name" value="Tscrpt_reg_HTH_GntR"/>
</dbReference>
<name>A0A644UHY3_9ZZZZ</name>
<sequence>MEKKREDLVRCLQKMILNPDVFSSGKLPPERELALRLGVSRALLREAIITLEALGYIEIRERQGAFIKAPESADFSASMKYAIFWPGDLLINLMEMRLLIEPPIAGQAALRRTGEELSRMRACIAQLAAAQNTPNAGSSSGAQWDSMLHMLVVEAAKNPLLTRLYEGMRSTMDNYITISRQRLLALETWPAKILSEHTALVDAIEARNAVKAEEAQRRHLSSALEKLRDISNSPGRKADIGEGLI</sequence>
<dbReference type="InterPro" id="IPR011711">
    <property type="entry name" value="GntR_C"/>
</dbReference>
<dbReference type="SMART" id="SM00895">
    <property type="entry name" value="FCD"/>
    <property type="match status" value="1"/>
</dbReference>
<reference evidence="5" key="1">
    <citation type="submission" date="2019-08" db="EMBL/GenBank/DDBJ databases">
        <authorList>
            <person name="Kucharzyk K."/>
            <person name="Murdoch R.W."/>
            <person name="Higgins S."/>
            <person name="Loffler F."/>
        </authorList>
    </citation>
    <scope>NUCLEOTIDE SEQUENCE</scope>
</reference>
<protein>
    <submittedName>
        <fullName evidence="5">Putative L-lactate dehydrogenase operon regulatory protein</fullName>
    </submittedName>
</protein>
<dbReference type="SMART" id="SM00345">
    <property type="entry name" value="HTH_GNTR"/>
    <property type="match status" value="1"/>
</dbReference>